<dbReference type="AlphaFoldDB" id="A0A3D9FJI3"/>
<gene>
    <name evidence="1" type="ORF">DFR46_2873</name>
</gene>
<protein>
    <submittedName>
        <fullName evidence="1">Uncharacterized protein</fullName>
    </submittedName>
</protein>
<comment type="caution">
    <text evidence="1">The sequence shown here is derived from an EMBL/GenBank/DDBJ whole genome shotgun (WGS) entry which is preliminary data.</text>
</comment>
<reference evidence="1 2" key="1">
    <citation type="submission" date="2018-07" db="EMBL/GenBank/DDBJ databases">
        <title>Genomic Encyclopedia of Type Strains, Phase IV (KMG-IV): sequencing the most valuable type-strain genomes for metagenomic binning, comparative biology and taxonomic classification.</title>
        <authorList>
            <person name="Goeker M."/>
        </authorList>
    </citation>
    <scope>NUCLEOTIDE SEQUENCE [LARGE SCALE GENOMIC DNA]</scope>
    <source>
        <strain evidence="1 2">DSM 26725</strain>
    </source>
</reference>
<name>A0A3D9FJI3_9SPHN</name>
<organism evidence="1 2">
    <name type="scientific">Parasphingopyxis lamellibrachiae</name>
    <dbReference type="NCBI Taxonomy" id="680125"/>
    <lineage>
        <taxon>Bacteria</taxon>
        <taxon>Pseudomonadati</taxon>
        <taxon>Pseudomonadota</taxon>
        <taxon>Alphaproteobacteria</taxon>
        <taxon>Sphingomonadales</taxon>
        <taxon>Sphingomonadaceae</taxon>
        <taxon>Parasphingopyxis</taxon>
    </lineage>
</organism>
<accession>A0A3D9FJI3</accession>
<evidence type="ECO:0000313" key="2">
    <source>
        <dbReference type="Proteomes" id="UP000256310"/>
    </source>
</evidence>
<dbReference type="Proteomes" id="UP000256310">
    <property type="component" value="Unassembled WGS sequence"/>
</dbReference>
<dbReference type="EMBL" id="QRDP01000004">
    <property type="protein sequence ID" value="RED17818.1"/>
    <property type="molecule type" value="Genomic_DNA"/>
</dbReference>
<keyword evidence="2" id="KW-1185">Reference proteome</keyword>
<proteinExistence type="predicted"/>
<evidence type="ECO:0000313" key="1">
    <source>
        <dbReference type="EMBL" id="RED17818.1"/>
    </source>
</evidence>
<sequence>MTMLGLLMTEQTTLPEIFDFSRTKALFWNRSYGDQYTTERAI</sequence>